<dbReference type="PANTHER" id="PTHR11439">
    <property type="entry name" value="GAG-POL-RELATED RETROTRANSPOSON"/>
    <property type="match status" value="1"/>
</dbReference>
<reference evidence="6" key="1">
    <citation type="submission" date="2021-02" db="EMBL/GenBank/DDBJ databases">
        <authorList>
            <person name="Dougan E. K."/>
            <person name="Rhodes N."/>
            <person name="Thang M."/>
            <person name="Chan C."/>
        </authorList>
    </citation>
    <scope>NUCLEOTIDE SEQUENCE</scope>
</reference>
<feature type="region of interest" description="Disordered" evidence="2">
    <location>
        <begin position="826"/>
        <end position="854"/>
    </location>
</feature>
<dbReference type="EMBL" id="CAJNDS010002266">
    <property type="protein sequence ID" value="CAE7401885.1"/>
    <property type="molecule type" value="Genomic_DNA"/>
</dbReference>
<dbReference type="InterPro" id="IPR001878">
    <property type="entry name" value="Znf_CCHC"/>
</dbReference>
<dbReference type="CDD" id="cd09272">
    <property type="entry name" value="RNase_HI_RT_Ty1"/>
    <property type="match status" value="1"/>
</dbReference>
<evidence type="ECO:0000256" key="1">
    <source>
        <dbReference type="PROSITE-ProRule" id="PRU00047"/>
    </source>
</evidence>
<dbReference type="Proteomes" id="UP000604046">
    <property type="component" value="Unassembled WGS sequence"/>
</dbReference>
<keyword evidence="1" id="KW-0863">Zinc-finger</keyword>
<evidence type="ECO:0000313" key="7">
    <source>
        <dbReference type="Proteomes" id="UP000604046"/>
    </source>
</evidence>
<keyword evidence="3" id="KW-1133">Transmembrane helix</keyword>
<feature type="domain" description="SAP" evidence="5">
    <location>
        <begin position="871"/>
        <end position="905"/>
    </location>
</feature>
<evidence type="ECO:0000259" key="5">
    <source>
        <dbReference type="PROSITE" id="PS50800"/>
    </source>
</evidence>
<feature type="region of interest" description="Disordered" evidence="2">
    <location>
        <begin position="1258"/>
        <end position="1332"/>
    </location>
</feature>
<dbReference type="InterPro" id="IPR001969">
    <property type="entry name" value="Aspartic_peptidase_AS"/>
</dbReference>
<protein>
    <recommendedName>
        <fullName evidence="8">Retrovirus-related Pol polyprotein from transposon TNT 1-94</fullName>
    </recommendedName>
</protein>
<dbReference type="GO" id="GO:0003676">
    <property type="term" value="F:nucleic acid binding"/>
    <property type="evidence" value="ECO:0007669"/>
    <property type="project" value="InterPro"/>
</dbReference>
<comment type="caution">
    <text evidence="6">The sequence shown here is derived from an EMBL/GenBank/DDBJ whole genome shotgun (WGS) entry which is preliminary data.</text>
</comment>
<organism evidence="6 7">
    <name type="scientific">Symbiodinium natans</name>
    <dbReference type="NCBI Taxonomy" id="878477"/>
    <lineage>
        <taxon>Eukaryota</taxon>
        <taxon>Sar</taxon>
        <taxon>Alveolata</taxon>
        <taxon>Dinophyceae</taxon>
        <taxon>Suessiales</taxon>
        <taxon>Symbiodiniaceae</taxon>
        <taxon>Symbiodinium</taxon>
    </lineage>
</organism>
<keyword evidence="7" id="KW-1185">Reference proteome</keyword>
<sequence length="2230" mass="248221">MDPAQQAQPSGDEFEDPTTPAAPALDAQTQSLIMRDLAQALNRLATAQQGGGFKDGGKALKAPEVFGPKTLEEEINGYEEWAFQFLNWLIVHDPDYREDLQYAESTTEALEISSYSEEGKKRALKLYSILSSYLRGRPLRILKAVSSRDGFLVWQRLHRELRPSTRSRELALAEALVSFPGMQAGTSLLEYILVFEKLIKDYEAVSHSSYPDNLKISTLLKGLPQDIKRHIQMTLSESSTYTGLRDKLLQFEQTTASWTTEHVMKNLNLTSSTSSSFGMPPSSSFSSHHDTSAPMDVDRVENTKGGGKWHKGGKQHDKNNKGGKPHGKGWGFGKSNWVPWKGKGKDKGYKGKGKDKGGKKGHGHHGGRPYNNAKDKGKGKRGGRSGVGPCFKCGKMGHVSADCWSQGQVRQVEAHDSVSQVGTAVSTSATLPNSTSATATLASSSSRPAQAASFVRRLEDFSEERFRWSDELGEGDVAIYDMCEGSEVEPQDIAFHDEVESWDVRRIVLDDVGSDQSKDAICVVEEPELRSTSTMMFDMSKWDTEDELDTCESDLHVRMIEGENEADNSRVEPVIFDSGADVTVLPMDRYAHVGCSSDSEFRLRDAQGNRIPGSGTRARVRFEVKDIDGGTIVFEEDAVLAQVATPLLCTERIFKGGWSLLQGQAPGHMLLSKGSAKIPVHWQKHSLAMVMHIRKVDECHVRMVIDVGDELYSLVRSRVPGWSITTSGHPVCVASNVRHTEDPTLKYGWDDKYQFRTTLIQKQGREFEVFESGEYWDGREKKEIADFGKYTTLTLLTQHPVDPDYFGKVISNVVPSHVQALLDKDEREAREREQREAQEANDTEKGPVAPAPEVIVEDGREVVTLAGVEVEETSSLNTLRAACKFLGVSAHGSRSLLWSRVKETVSRSRLDAVTQISDAVLKEYERDPRAEPLAKAPSVEEQELHSLTHMPRQPWCQACLAARSKEDNHTESVDENRAVPVLALDYMHTGTEGDKDMRDPLAKHLVAVDMKTKYLLVIPIDAKGGSSLMSATEEITRMLSSLGYNEVHVRADTEPAMEQLVNQIVEVRAKMGLKTGREPVPPDSRVRQALPAERYIHTIRQLGMCLLESIKLKCGYRVLSDHPAFSWAFRHAAWLYTRYHVLPCGNTPFELVNGRVFSAKIAPYGCVVYAQCLPKSQAKGVAWTKGIYLGRSHQGAVNVIGTPAGIRLARSMRRSPTEYEPALLDSIRGVSWNWALGAIGLRVQRGRRQRMPILVEAAEEEQNGFPVSDPQTGSLPEHSGPTPDEEQKPSPEVSEGRDDLSVSLPGGHGSSASSSSVASGMVPEAEGIGEEGEVVEPIAKVPRKEGHERRVDFIRRVEPERYDPSEEIVIPDVGGDLDDWEDDAELQWDQEAEELETMLLGDYEAGPPDLSAEALSRLDEERDAFELNRLIAMGVLVEIPEGKELDENMTELSSKNVRDWRWRDNQWTRRSRLVAREFRSLAPDLQDLYSPASISSTTKVMTALAATSDQLEVYSLDVSDAYLAVPQRTPKYIIASNGRRYQILFNLPGQREGASGWYEHFRAILEGHGLKACPVAPAIFSLPKKIAINSHVDDGQVLATRGAMEDLKNHLEAAKLKIKIEGPCTLRGGQCRFLKRTYEGDGNRFVVHQEGKYIQKIVELLGLEKAAVKNTVWPNGLMASEEDMEPLDPADHQTFRSVVGIILYISPDRPEIQCASRKLSSAAVKPTRFDLKCLRHVCKYLKGTVDYAIEFPRTYPGTSFLEQNAGEKTSNLDATIYSTPSLLETVSDADWASGPDRRSTTGYVIYLNGLPIYGTSRRQHAIALSSMESELYALLAAVSEGLFLSAVIEFITGLQPEHRHYTDASAVIGFCKKQGVGRARHVAVAALWVQRELKSGRFTLHKVSGRVNPADLLTKQFTAQKMKQLLYQFNMVDSRTSSLRIGDQEHRQEIVRRVVFGQGTIKAFRAALMASLVQQTMGSGPETNFTAKVTHGRIFFYVAMAVVFIMVMFGYFAYQYNETFDTKQFSETYDIKQFSEIFNTKQFSETYDIITQLSEIYDTEQFNEFESVKEVVMVMAIALLHHYKFTCMILIGQTLVKPVKGQPREGDVVVDMVLIAVTMVKQWMDGDYHQCFSDSVILASLDAQDLASAASTCTPTTHTTNDELKEKLWTWMEENVVPVLECQTHVTRITGTQHGHGYVRALNGSKIADLVLFLDLVSLATLAAAQRQLA</sequence>
<proteinExistence type="predicted"/>
<evidence type="ECO:0000256" key="2">
    <source>
        <dbReference type="SAM" id="MobiDB-lite"/>
    </source>
</evidence>
<feature type="compositionally biased region" description="Basic and acidic residues" evidence="2">
    <location>
        <begin position="1285"/>
        <end position="1300"/>
    </location>
</feature>
<keyword evidence="1" id="KW-0862">Zinc</keyword>
<feature type="transmembrane region" description="Helical" evidence="3">
    <location>
        <begin position="1994"/>
        <end position="2014"/>
    </location>
</feature>
<dbReference type="PROSITE" id="PS50158">
    <property type="entry name" value="ZF_CCHC"/>
    <property type="match status" value="1"/>
</dbReference>
<feature type="region of interest" description="Disordered" evidence="2">
    <location>
        <begin position="1"/>
        <end position="22"/>
    </location>
</feature>
<keyword evidence="1" id="KW-0479">Metal-binding</keyword>
<accession>A0A812QSV9</accession>
<dbReference type="GO" id="GO:0008270">
    <property type="term" value="F:zinc ion binding"/>
    <property type="evidence" value="ECO:0007669"/>
    <property type="project" value="UniProtKB-KW"/>
</dbReference>
<dbReference type="OrthoDB" id="442799at2759"/>
<feature type="compositionally biased region" description="Low complexity" evidence="2">
    <location>
        <begin position="1310"/>
        <end position="1326"/>
    </location>
</feature>
<dbReference type="PROSITE" id="PS50800">
    <property type="entry name" value="SAP"/>
    <property type="match status" value="1"/>
</dbReference>
<feature type="region of interest" description="Disordered" evidence="2">
    <location>
        <begin position="272"/>
        <end position="384"/>
    </location>
</feature>
<dbReference type="InterPro" id="IPR003034">
    <property type="entry name" value="SAP_dom"/>
</dbReference>
<feature type="compositionally biased region" description="Basic and acidic residues" evidence="2">
    <location>
        <begin position="826"/>
        <end position="845"/>
    </location>
</feature>
<feature type="compositionally biased region" description="Basic and acidic residues" evidence="2">
    <location>
        <begin position="287"/>
        <end position="302"/>
    </location>
</feature>
<feature type="compositionally biased region" description="Low complexity" evidence="2">
    <location>
        <begin position="272"/>
        <end position="286"/>
    </location>
</feature>
<keyword evidence="3" id="KW-0812">Transmembrane</keyword>
<name>A0A812QSV9_9DINO</name>
<feature type="domain" description="CCHC-type" evidence="4">
    <location>
        <begin position="390"/>
        <end position="403"/>
    </location>
</feature>
<feature type="compositionally biased region" description="Basic and acidic residues" evidence="2">
    <location>
        <begin position="343"/>
        <end position="358"/>
    </location>
</feature>
<dbReference type="GO" id="GO:0004190">
    <property type="term" value="F:aspartic-type endopeptidase activity"/>
    <property type="evidence" value="ECO:0007669"/>
    <property type="project" value="InterPro"/>
</dbReference>
<evidence type="ECO:0008006" key="8">
    <source>
        <dbReference type="Google" id="ProtNLM"/>
    </source>
</evidence>
<gene>
    <name evidence="6" type="ORF">SNAT2548_LOCUS21874</name>
</gene>
<dbReference type="PANTHER" id="PTHR11439:SF467">
    <property type="entry name" value="INTEGRASE CATALYTIC DOMAIN-CONTAINING PROTEIN"/>
    <property type="match status" value="1"/>
</dbReference>
<feature type="transmembrane region" description="Helical" evidence="3">
    <location>
        <begin position="1831"/>
        <end position="1851"/>
    </location>
</feature>
<dbReference type="SMART" id="SM00343">
    <property type="entry name" value="ZnF_C2HC"/>
    <property type="match status" value="1"/>
</dbReference>
<dbReference type="Pfam" id="PF00098">
    <property type="entry name" value="zf-CCHC"/>
    <property type="match status" value="1"/>
</dbReference>
<evidence type="ECO:0000259" key="4">
    <source>
        <dbReference type="PROSITE" id="PS50158"/>
    </source>
</evidence>
<dbReference type="PROSITE" id="PS00141">
    <property type="entry name" value="ASP_PROTEASE"/>
    <property type="match status" value="1"/>
</dbReference>
<evidence type="ECO:0000313" key="6">
    <source>
        <dbReference type="EMBL" id="CAE7401885.1"/>
    </source>
</evidence>
<dbReference type="GO" id="GO:0006508">
    <property type="term" value="P:proteolysis"/>
    <property type="evidence" value="ECO:0007669"/>
    <property type="project" value="InterPro"/>
</dbReference>
<keyword evidence="3" id="KW-0472">Membrane</keyword>
<evidence type="ECO:0000256" key="3">
    <source>
        <dbReference type="SAM" id="Phobius"/>
    </source>
</evidence>